<dbReference type="GO" id="GO:0045910">
    <property type="term" value="P:negative regulation of DNA recombination"/>
    <property type="evidence" value="ECO:0007669"/>
    <property type="project" value="TreeGrafter"/>
</dbReference>
<dbReference type="GO" id="GO:0070182">
    <property type="term" value="F:DNA polymerase binding"/>
    <property type="evidence" value="ECO:0007669"/>
    <property type="project" value="TreeGrafter"/>
</dbReference>
<dbReference type="GO" id="GO:0003678">
    <property type="term" value="F:DNA helicase activity"/>
    <property type="evidence" value="ECO:0007669"/>
    <property type="project" value="TreeGrafter"/>
</dbReference>
<dbReference type="Pfam" id="PF13307">
    <property type="entry name" value="Helicase_C_2"/>
    <property type="match status" value="1"/>
</dbReference>
<dbReference type="Gramene" id="OE9A005157T1">
    <property type="protein sequence ID" value="OE9A005157C1"/>
    <property type="gene ID" value="OE9A005157"/>
</dbReference>
<dbReference type="GO" id="GO:0005524">
    <property type="term" value="F:ATP binding"/>
    <property type="evidence" value="ECO:0007669"/>
    <property type="project" value="InterPro"/>
</dbReference>
<comment type="caution">
    <text evidence="2">The sequence shown here is derived from an EMBL/GenBank/DDBJ whole genome shotgun (WGS) entry which is preliminary data.</text>
</comment>
<dbReference type="GO" id="GO:0016818">
    <property type="term" value="F:hydrolase activity, acting on acid anhydrides, in phosphorus-containing anhydrides"/>
    <property type="evidence" value="ECO:0007669"/>
    <property type="project" value="InterPro"/>
</dbReference>
<dbReference type="EMBL" id="CACTIH010002595">
    <property type="protein sequence ID" value="CAA2976874.1"/>
    <property type="molecule type" value="Genomic_DNA"/>
</dbReference>
<dbReference type="InterPro" id="IPR006555">
    <property type="entry name" value="ATP-dep_Helicase_C"/>
</dbReference>
<dbReference type="PANTHER" id="PTHR11472">
    <property type="entry name" value="DNA REPAIR DEAD HELICASE RAD3/XP-D SUBFAMILY MEMBER"/>
    <property type="match status" value="1"/>
</dbReference>
<proteinExistence type="predicted"/>
<keyword evidence="2" id="KW-0378">Hydrolase</keyword>
<dbReference type="Gene3D" id="3.40.50.300">
    <property type="entry name" value="P-loop containing nucleotide triphosphate hydrolases"/>
    <property type="match status" value="1"/>
</dbReference>
<dbReference type="PANTHER" id="PTHR11472:SF34">
    <property type="entry name" value="REGULATOR OF TELOMERE ELONGATION HELICASE 1"/>
    <property type="match status" value="1"/>
</dbReference>
<keyword evidence="2" id="KW-0347">Helicase</keyword>
<keyword evidence="2" id="KW-0547">Nucleotide-binding</keyword>
<keyword evidence="3" id="KW-1185">Reference proteome</keyword>
<reference evidence="2 3" key="1">
    <citation type="submission" date="2019-12" db="EMBL/GenBank/DDBJ databases">
        <authorList>
            <person name="Alioto T."/>
            <person name="Alioto T."/>
            <person name="Gomez Garrido J."/>
        </authorList>
    </citation>
    <scope>NUCLEOTIDE SEQUENCE [LARGE SCALE GENOMIC DNA]</scope>
</reference>
<dbReference type="GO" id="GO:0010569">
    <property type="term" value="P:regulation of double-strand break repair via homologous recombination"/>
    <property type="evidence" value="ECO:0007669"/>
    <property type="project" value="TreeGrafter"/>
</dbReference>
<dbReference type="GO" id="GO:1904430">
    <property type="term" value="P:negative regulation of t-circle formation"/>
    <property type="evidence" value="ECO:0007669"/>
    <property type="project" value="TreeGrafter"/>
</dbReference>
<accession>A0A8S0RE04</accession>
<gene>
    <name evidence="2" type="ORF">OLEA9_A005157</name>
</gene>
<name>A0A8S0RE04_OLEEU</name>
<evidence type="ECO:0000313" key="3">
    <source>
        <dbReference type="Proteomes" id="UP000594638"/>
    </source>
</evidence>
<sequence length="287" mass="31803">MPGDPQRFSPKLTFTRLGQRASIILTSEGVAGEVIPYVKKELGVSLAPTQVIRCLSGGPRSIAERSISGVLTQGPNGIDLDFQSSPDKQKLYSESGSVLESLARVSKGGVVVFFPSYGKMVEFHNAWQKAGVFERLGVPFGRENRGGDSFKKSLHELASHDKMVFLCSIRYHKDEELAEMVLGQARLVLIMGLPYPFMNDTYEARLAQCGASSPKDSFMKFLAIDFVNVIIRRCLINEFRFQPCAFFVLDEGLKKDHEKVFANDRPLVTSFNGNSFGAALETYKEVA</sequence>
<dbReference type="Proteomes" id="UP000594638">
    <property type="component" value="Unassembled WGS sequence"/>
</dbReference>
<dbReference type="GO" id="GO:0005634">
    <property type="term" value="C:nucleus"/>
    <property type="evidence" value="ECO:0007669"/>
    <property type="project" value="TreeGrafter"/>
</dbReference>
<protein>
    <submittedName>
        <fullName evidence="2">Regulator of telomere elongation helicase 1 homolog isoform X2</fullName>
    </submittedName>
</protein>
<dbReference type="AlphaFoldDB" id="A0A8S0RE04"/>
<dbReference type="GO" id="GO:0090657">
    <property type="term" value="P:telomeric loop disassembly"/>
    <property type="evidence" value="ECO:0007669"/>
    <property type="project" value="TreeGrafter"/>
</dbReference>
<dbReference type="InterPro" id="IPR045028">
    <property type="entry name" value="DinG/Rad3-like"/>
</dbReference>
<dbReference type="InterPro" id="IPR027417">
    <property type="entry name" value="P-loop_NTPase"/>
</dbReference>
<evidence type="ECO:0000313" key="2">
    <source>
        <dbReference type="EMBL" id="CAA2976874.1"/>
    </source>
</evidence>
<evidence type="ECO:0000259" key="1">
    <source>
        <dbReference type="Pfam" id="PF13307"/>
    </source>
</evidence>
<organism evidence="2 3">
    <name type="scientific">Olea europaea subsp. europaea</name>
    <dbReference type="NCBI Taxonomy" id="158383"/>
    <lineage>
        <taxon>Eukaryota</taxon>
        <taxon>Viridiplantae</taxon>
        <taxon>Streptophyta</taxon>
        <taxon>Embryophyta</taxon>
        <taxon>Tracheophyta</taxon>
        <taxon>Spermatophyta</taxon>
        <taxon>Magnoliopsida</taxon>
        <taxon>eudicotyledons</taxon>
        <taxon>Gunneridae</taxon>
        <taxon>Pentapetalae</taxon>
        <taxon>asterids</taxon>
        <taxon>lamiids</taxon>
        <taxon>Lamiales</taxon>
        <taxon>Oleaceae</taxon>
        <taxon>Oleeae</taxon>
        <taxon>Olea</taxon>
    </lineage>
</organism>
<dbReference type="GO" id="GO:0003676">
    <property type="term" value="F:nucleic acid binding"/>
    <property type="evidence" value="ECO:0007669"/>
    <property type="project" value="InterPro"/>
</dbReference>
<feature type="domain" description="ATP-dependent helicase C-terminal" evidence="1">
    <location>
        <begin position="100"/>
        <end position="210"/>
    </location>
</feature>
<keyword evidence="2" id="KW-0067">ATP-binding</keyword>